<keyword evidence="3" id="KW-1185">Reference proteome</keyword>
<protein>
    <recommendedName>
        <fullName evidence="4">SCAN box domain-containing protein</fullName>
    </recommendedName>
</protein>
<evidence type="ECO:0000313" key="2">
    <source>
        <dbReference type="EMBL" id="KAK3702734.1"/>
    </source>
</evidence>
<reference evidence="2" key="1">
    <citation type="journal article" date="2023" name="G3 (Bethesda)">
        <title>A reference genome for the long-term kleptoplast-retaining sea slug Elysia crispata morphotype clarki.</title>
        <authorList>
            <person name="Eastman K.E."/>
            <person name="Pendleton A.L."/>
            <person name="Shaikh M.A."/>
            <person name="Suttiyut T."/>
            <person name="Ogas R."/>
            <person name="Tomko P."/>
            <person name="Gavelis G."/>
            <person name="Widhalm J.R."/>
            <person name="Wisecaver J.H."/>
        </authorList>
    </citation>
    <scope>NUCLEOTIDE SEQUENCE</scope>
    <source>
        <strain evidence="2">ECLA1</strain>
    </source>
</reference>
<evidence type="ECO:0000256" key="1">
    <source>
        <dbReference type="SAM" id="MobiDB-lite"/>
    </source>
</evidence>
<feature type="compositionally biased region" description="Polar residues" evidence="1">
    <location>
        <begin position="271"/>
        <end position="311"/>
    </location>
</feature>
<dbReference type="Gene3D" id="1.10.4020.10">
    <property type="entry name" value="DNA breaking-rejoining enzymes"/>
    <property type="match status" value="1"/>
</dbReference>
<sequence>MDEIARLAEKTGLRQYDIEEKEKQRQYDTEEKEKQRLHEEKQRLHEERQNEEKERQRKHELELARLKSPESASYTKYAKIPACNDKSDSIQAYLMRFETIAQIHKWKESEYFPALSSLLQGEALNTLYGLREENRNYRDLKSALLKRYKCTEDSFRMKFKAALPLETEDFASFINRISRLFDLWLESAQVKTGDFKQLHELILRDQIYESCHSEMVSFLKERDPKSIDDIRKAAELFISSRPNAKLAKEPKVSSLVAVRQDKKGQEFVTGQHFSTQFQNRPTYSSRPRSQSVPRISNNDNFNSQGPSQGSYGETPRWSRRGTFYGQSSYPSFRGRGTSSRGRFTSNQFSRGGRGYHRGAAGFKQMRNSYHAASSSFMKSPNQQAKALRLFSGTVNGKHCSVLRVTGCNCVGVSKRLLLPDDYLGKKEKCKLFMGEVELDTVAVHISTPFYKGKIVPKSTGESSSTV</sequence>
<dbReference type="PANTHER" id="PTHR46888">
    <property type="entry name" value="ZINC KNUCKLE DOMAINCONTAINING PROTEIN-RELATED"/>
    <property type="match status" value="1"/>
</dbReference>
<proteinExistence type="predicted"/>
<feature type="region of interest" description="Disordered" evidence="1">
    <location>
        <begin position="268"/>
        <end position="357"/>
    </location>
</feature>
<dbReference type="AlphaFoldDB" id="A0AAE0XQ42"/>
<dbReference type="InterPro" id="IPR038269">
    <property type="entry name" value="SCAN_sf"/>
</dbReference>
<dbReference type="PANTHER" id="PTHR46888:SF1">
    <property type="entry name" value="RIBONUCLEASE H"/>
    <property type="match status" value="1"/>
</dbReference>
<evidence type="ECO:0008006" key="4">
    <source>
        <dbReference type="Google" id="ProtNLM"/>
    </source>
</evidence>
<organism evidence="2 3">
    <name type="scientific">Elysia crispata</name>
    <name type="common">lettuce slug</name>
    <dbReference type="NCBI Taxonomy" id="231223"/>
    <lineage>
        <taxon>Eukaryota</taxon>
        <taxon>Metazoa</taxon>
        <taxon>Spiralia</taxon>
        <taxon>Lophotrochozoa</taxon>
        <taxon>Mollusca</taxon>
        <taxon>Gastropoda</taxon>
        <taxon>Heterobranchia</taxon>
        <taxon>Euthyneura</taxon>
        <taxon>Panpulmonata</taxon>
        <taxon>Sacoglossa</taxon>
        <taxon>Placobranchoidea</taxon>
        <taxon>Plakobranchidae</taxon>
        <taxon>Elysia</taxon>
    </lineage>
</organism>
<feature type="compositionally biased region" description="Low complexity" evidence="1">
    <location>
        <begin position="331"/>
        <end position="345"/>
    </location>
</feature>
<gene>
    <name evidence="2" type="ORF">RRG08_042719</name>
</gene>
<dbReference type="EMBL" id="JAWDGP010007852">
    <property type="protein sequence ID" value="KAK3702734.1"/>
    <property type="molecule type" value="Genomic_DNA"/>
</dbReference>
<feature type="region of interest" description="Disordered" evidence="1">
    <location>
        <begin position="19"/>
        <end position="65"/>
    </location>
</feature>
<name>A0AAE0XQ42_9GAST</name>
<comment type="caution">
    <text evidence="2">The sequence shown here is derived from an EMBL/GenBank/DDBJ whole genome shotgun (WGS) entry which is preliminary data.</text>
</comment>
<dbReference type="SUPFAM" id="SSF47353">
    <property type="entry name" value="Retrovirus capsid dimerization domain-like"/>
    <property type="match status" value="1"/>
</dbReference>
<accession>A0AAE0XQ42</accession>
<dbReference type="Proteomes" id="UP001283361">
    <property type="component" value="Unassembled WGS sequence"/>
</dbReference>
<evidence type="ECO:0000313" key="3">
    <source>
        <dbReference type="Proteomes" id="UP001283361"/>
    </source>
</evidence>